<feature type="domain" description="BON" evidence="3">
    <location>
        <begin position="120"/>
        <end position="187"/>
    </location>
</feature>
<dbReference type="RefSeq" id="WP_171160568.1">
    <property type="nucleotide sequence ID" value="NZ_CP053073.1"/>
</dbReference>
<dbReference type="InterPro" id="IPR051686">
    <property type="entry name" value="Lipoprotein_DolP"/>
</dbReference>
<name>A0A6M4H2Q0_9PROT</name>
<keyword evidence="5" id="KW-1185">Reference proteome</keyword>
<dbReference type="Pfam" id="PF04972">
    <property type="entry name" value="BON"/>
    <property type="match status" value="2"/>
</dbReference>
<dbReference type="SMART" id="SM00749">
    <property type="entry name" value="BON"/>
    <property type="match status" value="2"/>
</dbReference>
<evidence type="ECO:0000256" key="2">
    <source>
        <dbReference type="SAM" id="SignalP"/>
    </source>
</evidence>
<evidence type="ECO:0000259" key="3">
    <source>
        <dbReference type="PROSITE" id="PS50914"/>
    </source>
</evidence>
<proteinExistence type="predicted"/>
<evidence type="ECO:0000313" key="5">
    <source>
        <dbReference type="Proteomes" id="UP000503096"/>
    </source>
</evidence>
<dbReference type="PROSITE" id="PS51257">
    <property type="entry name" value="PROKAR_LIPOPROTEIN"/>
    <property type="match status" value="1"/>
</dbReference>
<feature type="chain" id="PRO_5026885604" description="BON domain-containing protein" evidence="2">
    <location>
        <begin position="20"/>
        <end position="187"/>
    </location>
</feature>
<protein>
    <recommendedName>
        <fullName evidence="3">BON domain-containing protein</fullName>
    </recommendedName>
</protein>
<keyword evidence="1 2" id="KW-0732">Signal</keyword>
<accession>A0A6M4H2Q0</accession>
<dbReference type="Proteomes" id="UP000503096">
    <property type="component" value="Chromosome"/>
</dbReference>
<dbReference type="InterPro" id="IPR007055">
    <property type="entry name" value="BON_dom"/>
</dbReference>
<dbReference type="InParanoid" id="A0A6M4H2Q0"/>
<dbReference type="PANTHER" id="PTHR34606:SF4">
    <property type="entry name" value="OUTER MEMBRANE LIPOPROTEIN DOLP"/>
    <property type="match status" value="1"/>
</dbReference>
<evidence type="ECO:0000313" key="4">
    <source>
        <dbReference type="EMBL" id="QJR13829.1"/>
    </source>
</evidence>
<dbReference type="KEGG" id="upl:DSM104440_00619"/>
<feature type="signal peptide" evidence="2">
    <location>
        <begin position="1"/>
        <end position="19"/>
    </location>
</feature>
<dbReference type="EMBL" id="CP053073">
    <property type="protein sequence ID" value="QJR13829.1"/>
    <property type="molecule type" value="Genomic_DNA"/>
</dbReference>
<dbReference type="FunCoup" id="A0A6M4H2Q0">
    <property type="interactions" value="47"/>
</dbReference>
<dbReference type="InterPro" id="IPR014004">
    <property type="entry name" value="Transpt-assoc_nodulatn_dom_bac"/>
</dbReference>
<dbReference type="PROSITE" id="PS50914">
    <property type="entry name" value="BON"/>
    <property type="match status" value="1"/>
</dbReference>
<organism evidence="4 5">
    <name type="scientific">Usitatibacter palustris</name>
    <dbReference type="NCBI Taxonomy" id="2732487"/>
    <lineage>
        <taxon>Bacteria</taxon>
        <taxon>Pseudomonadati</taxon>
        <taxon>Pseudomonadota</taxon>
        <taxon>Betaproteobacteria</taxon>
        <taxon>Nitrosomonadales</taxon>
        <taxon>Usitatibacteraceae</taxon>
        <taxon>Usitatibacter</taxon>
    </lineage>
</organism>
<reference evidence="4 5" key="1">
    <citation type="submission" date="2020-04" db="EMBL/GenBank/DDBJ databases">
        <title>Usitatibacter rugosus gen. nov., sp. nov. and Usitatibacter palustris sp. nov., novel members of Usitatibacteraceae fam. nov. within the order Nitrosomonadales isolated from soil.</title>
        <authorList>
            <person name="Huber K.J."/>
            <person name="Neumann-Schaal M."/>
            <person name="Geppert A."/>
            <person name="Luckner M."/>
            <person name="Wanner G."/>
            <person name="Overmann J."/>
        </authorList>
    </citation>
    <scope>NUCLEOTIDE SEQUENCE [LARGE SCALE GENOMIC DNA]</scope>
    <source>
        <strain evidence="4 5">Swamp67</strain>
    </source>
</reference>
<sequence length="187" mass="19823">MQKLLLTLAVLASLPFATGCVPLAAVGAGTAAVMADDRRTAGVYIEDENIEWKAVGKLNAYKEAHVNATSYNRKVLLTGEAADEATKTKIGEDVRKIEQVLDVANELKIGYTSSLTSRGGDAVTTTNVKARMLNNGKFSTNHIKVVTEAGTVYLMGLVTQAEGDAAAEVARTTSGVKGVVKVFEYIK</sequence>
<dbReference type="PANTHER" id="PTHR34606">
    <property type="entry name" value="BON DOMAIN-CONTAINING PROTEIN"/>
    <property type="match status" value="1"/>
</dbReference>
<dbReference type="AlphaFoldDB" id="A0A6M4H2Q0"/>
<dbReference type="Gene3D" id="3.40.1520.20">
    <property type="match status" value="1"/>
</dbReference>
<gene>
    <name evidence="4" type="ORF">DSM104440_00619</name>
</gene>
<evidence type="ECO:0000256" key="1">
    <source>
        <dbReference type="ARBA" id="ARBA00022729"/>
    </source>
</evidence>